<dbReference type="InterPro" id="IPR027417">
    <property type="entry name" value="P-loop_NTPase"/>
</dbReference>
<dbReference type="Pfam" id="PF07728">
    <property type="entry name" value="AAA_5"/>
    <property type="match status" value="2"/>
</dbReference>
<reference evidence="2 3" key="1">
    <citation type="submission" date="2024-02" db="EMBL/GenBank/DDBJ databases">
        <authorList>
            <person name="Chen Y."/>
            <person name="Shah S."/>
            <person name="Dougan E. K."/>
            <person name="Thang M."/>
            <person name="Chan C."/>
        </authorList>
    </citation>
    <scope>NUCLEOTIDE SEQUENCE [LARGE SCALE GENOMIC DNA]</scope>
</reference>
<dbReference type="Gene3D" id="3.40.50.300">
    <property type="entry name" value="P-loop containing nucleotide triphosphate hydrolases"/>
    <property type="match status" value="2"/>
</dbReference>
<dbReference type="SUPFAM" id="SSF52540">
    <property type="entry name" value="P-loop containing nucleoside triphosphate hydrolases"/>
    <property type="match status" value="2"/>
</dbReference>
<organism evidence="2 3">
    <name type="scientific">Durusdinium trenchii</name>
    <dbReference type="NCBI Taxonomy" id="1381693"/>
    <lineage>
        <taxon>Eukaryota</taxon>
        <taxon>Sar</taxon>
        <taxon>Alveolata</taxon>
        <taxon>Dinophyceae</taxon>
        <taxon>Suessiales</taxon>
        <taxon>Symbiodiniaceae</taxon>
        <taxon>Durusdinium</taxon>
    </lineage>
</organism>
<dbReference type="Proteomes" id="UP001642484">
    <property type="component" value="Unassembled WGS sequence"/>
</dbReference>
<evidence type="ECO:0000313" key="2">
    <source>
        <dbReference type="EMBL" id="CAK9044124.1"/>
    </source>
</evidence>
<dbReference type="InterPro" id="IPR003593">
    <property type="entry name" value="AAA+_ATPase"/>
</dbReference>
<evidence type="ECO:0000259" key="1">
    <source>
        <dbReference type="SMART" id="SM00382"/>
    </source>
</evidence>
<protein>
    <recommendedName>
        <fullName evidence="1">AAA+ ATPase domain-containing protein</fullName>
    </recommendedName>
</protein>
<gene>
    <name evidence="2" type="ORF">CCMP2556_LOCUS23267</name>
</gene>
<feature type="domain" description="AAA+ ATPase" evidence="1">
    <location>
        <begin position="352"/>
        <end position="510"/>
    </location>
</feature>
<name>A0ABP0M1P3_9DINO</name>
<keyword evidence="3" id="KW-1185">Reference proteome</keyword>
<dbReference type="CDD" id="cd02019">
    <property type="entry name" value="NK"/>
    <property type="match status" value="1"/>
</dbReference>
<proteinExistence type="predicted"/>
<dbReference type="SMART" id="SM00382">
    <property type="entry name" value="AAA"/>
    <property type="match status" value="2"/>
</dbReference>
<feature type="non-terminal residue" evidence="2">
    <location>
        <position position="1"/>
    </location>
</feature>
<comment type="caution">
    <text evidence="2">The sequence shown here is derived from an EMBL/GenBank/DDBJ whole genome shotgun (WGS) entry which is preliminary data.</text>
</comment>
<evidence type="ECO:0000313" key="3">
    <source>
        <dbReference type="Proteomes" id="UP001642484"/>
    </source>
</evidence>
<dbReference type="InterPro" id="IPR039891">
    <property type="entry name" value="VWA8"/>
</dbReference>
<dbReference type="EMBL" id="CAXAMN010014725">
    <property type="protein sequence ID" value="CAK9044124.1"/>
    <property type="molecule type" value="Genomic_DNA"/>
</dbReference>
<feature type="domain" description="AAA+ ATPase" evidence="1">
    <location>
        <begin position="15"/>
        <end position="278"/>
    </location>
</feature>
<dbReference type="InterPro" id="IPR011704">
    <property type="entry name" value="ATPase_dyneun-rel_AAA"/>
</dbReference>
<sequence>SQAALLSEILMDHAAGADIALVGDKGSGKSTVVKAFASILGYRTRNLFCYRDMSSRDLLQRRTTDPWGNTGWADSPVVQAAIYGDLAVLDGVHRLSKGNLYATLGPLLADRSCILPDGTLLCSPNHWETLVKKGKEVEAALREAGARQVHHAFRVIVCGDTPESAQTGPSRNWIDSEVATLFHFHVVSDLPVIEQRRLAHQIAAVDDTDAQGKQSIEKLLAFSEAAKTAVDKNAELKPLRLSLRALLRAARHLALSRDDLAGALDRAFSARFKFLPPEQRSAGEKLLTEVGISPGVKQACVSVSIDSGELHLGSVRCAQRCLSRPELVPEVQFVEISAHMTILQNMLRSYAAGQHLLLVGNQGVGKNKLADHLLCLLRCEREYVQLHRDTTVQSLTVTPTLEAGIVHWKDSGLLRAAKAGRCLVVDETDKAPLEVVCILKALAEDGELSLPDGRTLLRHNDLRLNQKSATEFVPIAEGFRMIVLANRPGHPFLGNDFYRVCGDVLDYHAVEYLDVTSELQLLRSIAPSISEATLETLSKLFRELRRLTDGGEITYPYSTRELVKMVAHAQSFQGDTLESLAADVFSFDAFDDRQRLLQATNCD</sequence>
<dbReference type="PANTHER" id="PTHR21610">
    <property type="entry name" value="VON WILLEBRAND FACTOR A DOMAIN-CONTAINING PROTEIN 8"/>
    <property type="match status" value="1"/>
</dbReference>
<dbReference type="PANTHER" id="PTHR21610:SF9">
    <property type="entry name" value="VON WILLEBRAND FACTOR A DOMAIN-CONTAINING PROTEIN 8"/>
    <property type="match status" value="1"/>
</dbReference>
<accession>A0ABP0M1P3</accession>